<evidence type="ECO:0000256" key="1">
    <source>
        <dbReference type="SAM" id="SignalP"/>
    </source>
</evidence>
<dbReference type="OrthoDB" id="4069335at2759"/>
<keyword evidence="1" id="KW-0732">Signal</keyword>
<reference evidence="2 3" key="1">
    <citation type="submission" date="2020-06" db="EMBL/GenBank/DDBJ databases">
        <title>The yeast mating-type switching endonuclease HO is a domesticated member of an unorthodox homing genetic element family.</title>
        <authorList>
            <person name="Coughlan A.Y."/>
            <person name="Lombardi L."/>
            <person name="Braun-Galleani S."/>
            <person name="Martos A.R."/>
            <person name="Galeote V."/>
            <person name="Bigey F."/>
            <person name="Dequin S."/>
            <person name="Byrne K.P."/>
            <person name="Wolfe K.H."/>
        </authorList>
    </citation>
    <scope>NUCLEOTIDE SEQUENCE [LARGE SCALE GENOMIC DNA]</scope>
    <source>
        <strain evidence="2 3">CBS2947</strain>
    </source>
</reference>
<feature type="signal peptide" evidence="1">
    <location>
        <begin position="1"/>
        <end position="17"/>
    </location>
</feature>
<dbReference type="GO" id="GO:0009277">
    <property type="term" value="C:fungal-type cell wall"/>
    <property type="evidence" value="ECO:0007669"/>
    <property type="project" value="InterPro"/>
</dbReference>
<dbReference type="GO" id="GO:0000752">
    <property type="term" value="P:agglutination involved in conjugation with cellular fusion"/>
    <property type="evidence" value="ECO:0007669"/>
    <property type="project" value="InterPro"/>
</dbReference>
<feature type="chain" id="PRO_5028934863" description="Secreted protein" evidence="1">
    <location>
        <begin position="18"/>
        <end position="84"/>
    </location>
</feature>
<dbReference type="Pfam" id="PF17366">
    <property type="entry name" value="AGA2"/>
    <property type="match status" value="1"/>
</dbReference>
<dbReference type="AlphaFoldDB" id="A0A7H9HR55"/>
<gene>
    <name evidence="2" type="ORF">HG537_0C04790</name>
</gene>
<organism evidence="2 3">
    <name type="scientific">Torulaspora globosa</name>
    <dbReference type="NCBI Taxonomy" id="48254"/>
    <lineage>
        <taxon>Eukaryota</taxon>
        <taxon>Fungi</taxon>
        <taxon>Dikarya</taxon>
        <taxon>Ascomycota</taxon>
        <taxon>Saccharomycotina</taxon>
        <taxon>Saccharomycetes</taxon>
        <taxon>Saccharomycetales</taxon>
        <taxon>Saccharomycetaceae</taxon>
        <taxon>Torulaspora</taxon>
    </lineage>
</organism>
<sequence length="84" mass="8912">MLLLGFVVLVLSRIVLGDSSCEVVPTPAMLDPTPYSTSTATLVTNGLTQIGVHEYYKSVTYISRCGETTTSASPIGTTTIPVFK</sequence>
<evidence type="ECO:0008006" key="4">
    <source>
        <dbReference type="Google" id="ProtNLM"/>
    </source>
</evidence>
<dbReference type="InterPro" id="IPR014404">
    <property type="entry name" value="Aga2"/>
</dbReference>
<protein>
    <recommendedName>
        <fullName evidence="4">Secreted protein</fullName>
    </recommendedName>
</protein>
<evidence type="ECO:0000313" key="3">
    <source>
        <dbReference type="Proteomes" id="UP000510647"/>
    </source>
</evidence>
<evidence type="ECO:0000313" key="2">
    <source>
        <dbReference type="EMBL" id="QLQ79830.1"/>
    </source>
</evidence>
<name>A0A7H9HR55_9SACH</name>
<dbReference type="EMBL" id="CP059269">
    <property type="protein sequence ID" value="QLQ79830.1"/>
    <property type="molecule type" value="Genomic_DNA"/>
</dbReference>
<dbReference type="GO" id="GO:0050839">
    <property type="term" value="F:cell adhesion molecule binding"/>
    <property type="evidence" value="ECO:0007669"/>
    <property type="project" value="InterPro"/>
</dbReference>
<proteinExistence type="predicted"/>
<accession>A0A7H9HR55</accession>
<keyword evidence="3" id="KW-1185">Reference proteome</keyword>
<dbReference type="Proteomes" id="UP000510647">
    <property type="component" value="Chromosome 3"/>
</dbReference>